<accession>A0A2I1R1E9</accession>
<dbReference type="SUPFAM" id="SSF46689">
    <property type="entry name" value="Homeodomain-like"/>
    <property type="match status" value="1"/>
</dbReference>
<dbReference type="Pfam" id="PF00440">
    <property type="entry name" value="TetR_N"/>
    <property type="match status" value="1"/>
</dbReference>
<feature type="domain" description="HTH tetR-type" evidence="3">
    <location>
        <begin position="12"/>
        <end position="72"/>
    </location>
</feature>
<dbReference type="RefSeq" id="WP_101822896.1">
    <property type="nucleotide sequence ID" value="NZ_PKJC01000037.1"/>
</dbReference>
<evidence type="ECO:0000256" key="1">
    <source>
        <dbReference type="ARBA" id="ARBA00023125"/>
    </source>
</evidence>
<dbReference type="EMBL" id="PKJC01000037">
    <property type="protein sequence ID" value="PKZ62944.1"/>
    <property type="molecule type" value="Genomic_DNA"/>
</dbReference>
<protein>
    <submittedName>
        <fullName evidence="4">TetR/AcrR family transcriptional regulator</fullName>
    </submittedName>
</protein>
<dbReference type="PROSITE" id="PS50977">
    <property type="entry name" value="HTH_TETR_2"/>
    <property type="match status" value="1"/>
</dbReference>
<dbReference type="InterPro" id="IPR023772">
    <property type="entry name" value="DNA-bd_HTH_TetR-type_CS"/>
</dbReference>
<organism evidence="4 5">
    <name type="scientific">Gordonia terrae</name>
    <dbReference type="NCBI Taxonomy" id="2055"/>
    <lineage>
        <taxon>Bacteria</taxon>
        <taxon>Bacillati</taxon>
        <taxon>Actinomycetota</taxon>
        <taxon>Actinomycetes</taxon>
        <taxon>Mycobacteriales</taxon>
        <taxon>Gordoniaceae</taxon>
        <taxon>Gordonia</taxon>
    </lineage>
</organism>
<dbReference type="InterPro" id="IPR001647">
    <property type="entry name" value="HTH_TetR"/>
</dbReference>
<evidence type="ECO:0000313" key="4">
    <source>
        <dbReference type="EMBL" id="PKZ62944.1"/>
    </source>
</evidence>
<dbReference type="Gene3D" id="1.10.357.10">
    <property type="entry name" value="Tetracycline Repressor, domain 2"/>
    <property type="match status" value="1"/>
</dbReference>
<dbReference type="AlphaFoldDB" id="A0A2I1R1E9"/>
<dbReference type="GO" id="GO:0000976">
    <property type="term" value="F:transcription cis-regulatory region binding"/>
    <property type="evidence" value="ECO:0007669"/>
    <property type="project" value="TreeGrafter"/>
</dbReference>
<dbReference type="PROSITE" id="PS01081">
    <property type="entry name" value="HTH_TETR_1"/>
    <property type="match status" value="1"/>
</dbReference>
<reference evidence="4 5" key="1">
    <citation type="submission" date="2017-12" db="EMBL/GenBank/DDBJ databases">
        <title>Phylogenetic diversity of female urinary microbiome.</title>
        <authorList>
            <person name="Thomas-White K."/>
            <person name="Wolfe A.J."/>
        </authorList>
    </citation>
    <scope>NUCLEOTIDE SEQUENCE [LARGE SCALE GENOMIC DNA]</scope>
    <source>
        <strain evidence="4 5">UMB0777</strain>
    </source>
</reference>
<dbReference type="PANTHER" id="PTHR30055">
    <property type="entry name" value="HTH-TYPE TRANSCRIPTIONAL REGULATOR RUTR"/>
    <property type="match status" value="1"/>
</dbReference>
<proteinExistence type="predicted"/>
<evidence type="ECO:0000256" key="2">
    <source>
        <dbReference type="PROSITE-ProRule" id="PRU00335"/>
    </source>
</evidence>
<name>A0A2I1R1E9_9ACTN</name>
<feature type="DNA-binding region" description="H-T-H motif" evidence="2">
    <location>
        <begin position="35"/>
        <end position="54"/>
    </location>
</feature>
<evidence type="ECO:0000259" key="3">
    <source>
        <dbReference type="PROSITE" id="PS50977"/>
    </source>
</evidence>
<comment type="caution">
    <text evidence="4">The sequence shown here is derived from an EMBL/GenBank/DDBJ whole genome shotgun (WGS) entry which is preliminary data.</text>
</comment>
<sequence length="201" mass="22479">MTDAVETKRMDGYQRREQIIACAMRLFERGYSEVSIGDVAEAAGVGRPLVHHYFGTKRELYLEAVRRLTYIPAVVVTGIKGATLDDRIDASIDRWLTVAWRHRNMWVSTIAIDAGGSAGDVDKIMREADAVAVERMMSALGIEGNNPEIEKLRIQMLAYGAMAKYASRLWLKEQSITRDEAHRLLTAVLRTIIVDVVGLEA</sequence>
<dbReference type="InterPro" id="IPR050109">
    <property type="entry name" value="HTH-type_TetR-like_transc_reg"/>
</dbReference>
<gene>
    <name evidence="4" type="ORF">CYJ73_24305</name>
</gene>
<dbReference type="PANTHER" id="PTHR30055:SF226">
    <property type="entry name" value="HTH-TYPE TRANSCRIPTIONAL REGULATOR PKSA"/>
    <property type="match status" value="1"/>
</dbReference>
<evidence type="ECO:0000313" key="5">
    <source>
        <dbReference type="Proteomes" id="UP000234662"/>
    </source>
</evidence>
<keyword evidence="1 2" id="KW-0238">DNA-binding</keyword>
<dbReference type="Proteomes" id="UP000234662">
    <property type="component" value="Unassembled WGS sequence"/>
</dbReference>
<dbReference type="InterPro" id="IPR009057">
    <property type="entry name" value="Homeodomain-like_sf"/>
</dbReference>
<dbReference type="GO" id="GO:0003700">
    <property type="term" value="F:DNA-binding transcription factor activity"/>
    <property type="evidence" value="ECO:0007669"/>
    <property type="project" value="TreeGrafter"/>
</dbReference>